<evidence type="ECO:0000256" key="2">
    <source>
        <dbReference type="SAM" id="SignalP"/>
    </source>
</evidence>
<gene>
    <name evidence="3" type="ORF">HWI92_10250</name>
</gene>
<dbReference type="RefSeq" id="WP_204663390.1">
    <property type="nucleotide sequence ID" value="NZ_CP056775.1"/>
</dbReference>
<accession>A0ABX7I6A7</accession>
<feature type="compositionally biased region" description="Polar residues" evidence="1">
    <location>
        <begin position="78"/>
        <end position="90"/>
    </location>
</feature>
<feature type="signal peptide" evidence="2">
    <location>
        <begin position="1"/>
        <end position="21"/>
    </location>
</feature>
<keyword evidence="2" id="KW-0732">Signal</keyword>
<evidence type="ECO:0000256" key="1">
    <source>
        <dbReference type="SAM" id="MobiDB-lite"/>
    </source>
</evidence>
<sequence length="124" mass="12358">MKKLTTFVAALLLLAGSSLYAQSTAGQDKSKQGTTKNAGADASVKNPQKSPLSGNGDGSRSIKSQATPGSPPTHIEPKSTSGLNPQSTGAKQGKSDAATSGSSSKATGSAKQQAPQGEKKKTGN</sequence>
<evidence type="ECO:0000313" key="3">
    <source>
        <dbReference type="EMBL" id="QRR01258.1"/>
    </source>
</evidence>
<dbReference type="Proteomes" id="UP000612680">
    <property type="component" value="Chromosome"/>
</dbReference>
<organism evidence="3 4">
    <name type="scientific">Dyadobacter sandarakinus</name>
    <dbReference type="NCBI Taxonomy" id="2747268"/>
    <lineage>
        <taxon>Bacteria</taxon>
        <taxon>Pseudomonadati</taxon>
        <taxon>Bacteroidota</taxon>
        <taxon>Cytophagia</taxon>
        <taxon>Cytophagales</taxon>
        <taxon>Spirosomataceae</taxon>
        <taxon>Dyadobacter</taxon>
    </lineage>
</organism>
<feature type="region of interest" description="Disordered" evidence="1">
    <location>
        <begin position="22"/>
        <end position="124"/>
    </location>
</feature>
<name>A0ABX7I6A7_9BACT</name>
<feature type="compositionally biased region" description="Polar residues" evidence="1">
    <location>
        <begin position="22"/>
        <end position="37"/>
    </location>
</feature>
<reference evidence="3 4" key="1">
    <citation type="submission" date="2020-06" db="EMBL/GenBank/DDBJ databases">
        <title>Dyadobacter sandarakinus sp. nov., isolated from the soil of the Arctic Yellow River Station.</title>
        <authorList>
            <person name="Zhang Y."/>
            <person name="Peng F."/>
        </authorList>
    </citation>
    <scope>NUCLEOTIDE SEQUENCE [LARGE SCALE GENOMIC DNA]</scope>
    <source>
        <strain evidence="3 4">Q3-56</strain>
    </source>
</reference>
<keyword evidence="4" id="KW-1185">Reference proteome</keyword>
<feature type="chain" id="PRO_5046366011" evidence="2">
    <location>
        <begin position="22"/>
        <end position="124"/>
    </location>
</feature>
<protein>
    <submittedName>
        <fullName evidence="3">Uncharacterized protein</fullName>
    </submittedName>
</protein>
<evidence type="ECO:0000313" key="4">
    <source>
        <dbReference type="Proteomes" id="UP000612680"/>
    </source>
</evidence>
<feature type="compositionally biased region" description="Low complexity" evidence="1">
    <location>
        <begin position="97"/>
        <end position="114"/>
    </location>
</feature>
<dbReference type="EMBL" id="CP056775">
    <property type="protein sequence ID" value="QRR01258.1"/>
    <property type="molecule type" value="Genomic_DNA"/>
</dbReference>
<proteinExistence type="predicted"/>